<evidence type="ECO:0000256" key="1">
    <source>
        <dbReference type="SAM" id="SignalP"/>
    </source>
</evidence>
<comment type="caution">
    <text evidence="2">The sequence shown here is derived from an EMBL/GenBank/DDBJ whole genome shotgun (WGS) entry which is preliminary data.</text>
</comment>
<feature type="signal peptide" evidence="1">
    <location>
        <begin position="1"/>
        <end position="25"/>
    </location>
</feature>
<sequence>MIHSSHGAVALPLLVSIFRNDLCAAFSSPTRQPRRSLSHHMSDYAGYHATYDIDGTHIPVPEFYVPQALLDWGQAPLALEVVVSENEVRHVLTVLPETGCGLDNLEVLQRHETLGTPLWETNEIIAACVYVTPETSRVECVFALQQPDHRSRVVLNCDLQTGSLKKPISLYLERKISEISTEGRRADGGGLDARSVSGWIGPELRAMENSLNQKCIPRDLGTLEGNAKHTFGLPGSVTVAFDRDEKDLTLWISQACFDQCRWIELKCRNRKWEARSWLGTITS</sequence>
<evidence type="ECO:0000313" key="3">
    <source>
        <dbReference type="Proteomes" id="UP000198406"/>
    </source>
</evidence>
<dbReference type="AlphaFoldDB" id="A0A1Z5KFI5"/>
<gene>
    <name evidence="2" type="ORF">FisN_2Lh242</name>
</gene>
<organism evidence="2 3">
    <name type="scientific">Fistulifera solaris</name>
    <name type="common">Oleaginous diatom</name>
    <dbReference type="NCBI Taxonomy" id="1519565"/>
    <lineage>
        <taxon>Eukaryota</taxon>
        <taxon>Sar</taxon>
        <taxon>Stramenopiles</taxon>
        <taxon>Ochrophyta</taxon>
        <taxon>Bacillariophyta</taxon>
        <taxon>Bacillariophyceae</taxon>
        <taxon>Bacillariophycidae</taxon>
        <taxon>Naviculales</taxon>
        <taxon>Naviculaceae</taxon>
        <taxon>Fistulifera</taxon>
    </lineage>
</organism>
<protein>
    <submittedName>
        <fullName evidence="2">Uncharacterized protein</fullName>
    </submittedName>
</protein>
<keyword evidence="3" id="KW-1185">Reference proteome</keyword>
<accession>A0A1Z5KFI5</accession>
<name>A0A1Z5KFI5_FISSO</name>
<keyword evidence="1" id="KW-0732">Signal</keyword>
<proteinExistence type="predicted"/>
<evidence type="ECO:0000313" key="2">
    <source>
        <dbReference type="EMBL" id="GAX24966.1"/>
    </source>
</evidence>
<reference evidence="2 3" key="1">
    <citation type="journal article" date="2015" name="Plant Cell">
        <title>Oil accumulation by the oleaginous diatom Fistulifera solaris as revealed by the genome and transcriptome.</title>
        <authorList>
            <person name="Tanaka T."/>
            <person name="Maeda Y."/>
            <person name="Veluchamy A."/>
            <person name="Tanaka M."/>
            <person name="Abida H."/>
            <person name="Marechal E."/>
            <person name="Bowler C."/>
            <person name="Muto M."/>
            <person name="Sunaga Y."/>
            <person name="Tanaka M."/>
            <person name="Yoshino T."/>
            <person name="Taniguchi T."/>
            <person name="Fukuda Y."/>
            <person name="Nemoto M."/>
            <person name="Matsumoto M."/>
            <person name="Wong P.S."/>
            <person name="Aburatani S."/>
            <person name="Fujibuchi W."/>
        </authorList>
    </citation>
    <scope>NUCLEOTIDE SEQUENCE [LARGE SCALE GENOMIC DNA]</scope>
    <source>
        <strain evidence="2 3">JPCC DA0580</strain>
    </source>
</reference>
<dbReference type="EMBL" id="BDSP01000218">
    <property type="protein sequence ID" value="GAX24966.1"/>
    <property type="molecule type" value="Genomic_DNA"/>
</dbReference>
<dbReference type="InParanoid" id="A0A1Z5KFI5"/>
<feature type="chain" id="PRO_5012034929" evidence="1">
    <location>
        <begin position="26"/>
        <end position="283"/>
    </location>
</feature>
<dbReference type="Proteomes" id="UP000198406">
    <property type="component" value="Unassembled WGS sequence"/>
</dbReference>
<dbReference type="OrthoDB" id="43223at2759"/>